<feature type="transmembrane region" description="Helical" evidence="1">
    <location>
        <begin position="121"/>
        <end position="141"/>
    </location>
</feature>
<dbReference type="Proteomes" id="UP001321486">
    <property type="component" value="Chromosome"/>
</dbReference>
<keyword evidence="1" id="KW-0472">Membrane</keyword>
<keyword evidence="1" id="KW-1133">Transmembrane helix</keyword>
<organism evidence="2 3">
    <name type="scientific">Frondihabitans sucicola</name>
    <dbReference type="NCBI Taxonomy" id="1268041"/>
    <lineage>
        <taxon>Bacteria</taxon>
        <taxon>Bacillati</taxon>
        <taxon>Actinomycetota</taxon>
        <taxon>Actinomycetes</taxon>
        <taxon>Micrococcales</taxon>
        <taxon>Microbacteriaceae</taxon>
        <taxon>Frondihabitans</taxon>
    </lineage>
</organism>
<reference evidence="3" key="1">
    <citation type="journal article" date="2019" name="Int. J. Syst. Evol. Microbiol.">
        <title>The Global Catalogue of Microorganisms (GCM) 10K type strain sequencing project: providing services to taxonomists for standard genome sequencing and annotation.</title>
        <authorList>
            <consortium name="The Broad Institute Genomics Platform"/>
            <consortium name="The Broad Institute Genome Sequencing Center for Infectious Disease"/>
            <person name="Wu L."/>
            <person name="Ma J."/>
        </authorList>
    </citation>
    <scope>NUCLEOTIDE SEQUENCE [LARGE SCALE GENOMIC DNA]</scope>
    <source>
        <strain evidence="3">NBRC 108728</strain>
    </source>
</reference>
<evidence type="ECO:0000313" key="3">
    <source>
        <dbReference type="Proteomes" id="UP001321486"/>
    </source>
</evidence>
<evidence type="ECO:0000256" key="1">
    <source>
        <dbReference type="SAM" id="Phobius"/>
    </source>
</evidence>
<proteinExistence type="predicted"/>
<dbReference type="InterPro" id="IPR046124">
    <property type="entry name" value="DUF6121"/>
</dbReference>
<keyword evidence="1" id="KW-0812">Transmembrane</keyword>
<dbReference type="EMBL" id="AP027732">
    <property type="protein sequence ID" value="BDZ49067.1"/>
    <property type="molecule type" value="Genomic_DNA"/>
</dbReference>
<gene>
    <name evidence="2" type="ORF">GCM10025867_13080</name>
</gene>
<dbReference type="RefSeq" id="WP_286345937.1">
    <property type="nucleotide sequence ID" value="NZ_AP027732.1"/>
</dbReference>
<accession>A0ABM8GL12</accession>
<keyword evidence="3" id="KW-1185">Reference proteome</keyword>
<sequence length="157" mass="16749">MSRGLLTFMATVTHLALVVLTIGLLFYVTDDDVIVERDAGTTLGPAMVFGSMAAVFFVLARSFGVAGRDGESRAPAILRPSLLAAVGSYVVMLLIGSLLYALRRDEAVWLVLFAGRYAGSAFVIVSSVWAGVVVAGFLLLARFESARAVRDAHHDDL</sequence>
<protein>
    <recommendedName>
        <fullName evidence="4">DUF2975 domain-containing protein</fullName>
    </recommendedName>
</protein>
<evidence type="ECO:0000313" key="2">
    <source>
        <dbReference type="EMBL" id="BDZ49067.1"/>
    </source>
</evidence>
<evidence type="ECO:0008006" key="4">
    <source>
        <dbReference type="Google" id="ProtNLM"/>
    </source>
</evidence>
<dbReference type="Pfam" id="PF19616">
    <property type="entry name" value="DUF6121"/>
    <property type="match status" value="1"/>
</dbReference>
<feature type="transmembrane region" description="Helical" evidence="1">
    <location>
        <begin position="7"/>
        <end position="28"/>
    </location>
</feature>
<feature type="transmembrane region" description="Helical" evidence="1">
    <location>
        <begin position="81"/>
        <end position="101"/>
    </location>
</feature>
<name>A0ABM8GL12_9MICO</name>
<feature type="transmembrane region" description="Helical" evidence="1">
    <location>
        <begin position="40"/>
        <end position="60"/>
    </location>
</feature>